<proteinExistence type="predicted"/>
<dbReference type="STRING" id="1286171.EAL2_c21840"/>
<dbReference type="HOGENOM" id="CLU_073253_0_0_9"/>
<dbReference type="PATRIC" id="fig|1286171.3.peg.2133"/>
<evidence type="ECO:0000313" key="2">
    <source>
        <dbReference type="EMBL" id="AHM57465.1"/>
    </source>
</evidence>
<organism evidence="2 3">
    <name type="scientific">Peptoclostridium acidaminophilum DSM 3953</name>
    <dbReference type="NCBI Taxonomy" id="1286171"/>
    <lineage>
        <taxon>Bacteria</taxon>
        <taxon>Bacillati</taxon>
        <taxon>Bacillota</taxon>
        <taxon>Clostridia</taxon>
        <taxon>Peptostreptococcales</taxon>
        <taxon>Peptoclostridiaceae</taxon>
        <taxon>Peptoclostridium</taxon>
    </lineage>
</organism>
<dbReference type="PANTHER" id="PTHR47619">
    <property type="entry name" value="METALLO-HYDROLASE YYCJ-RELATED"/>
    <property type="match status" value="1"/>
</dbReference>
<keyword evidence="2" id="KW-0378">Hydrolase</keyword>
<dbReference type="Proteomes" id="UP000019591">
    <property type="component" value="Chromosome"/>
</dbReference>
<feature type="domain" description="Metallo-beta-lactamase" evidence="1">
    <location>
        <begin position="13"/>
        <end position="193"/>
    </location>
</feature>
<name>W8T975_PEPAC</name>
<keyword evidence="3" id="KW-1185">Reference proteome</keyword>
<dbReference type="PANTHER" id="PTHR47619:SF1">
    <property type="entry name" value="EXODEOXYRIBONUCLEASE WALJ"/>
    <property type="match status" value="1"/>
</dbReference>
<reference evidence="2 3" key="1">
    <citation type="journal article" date="2014" name="Genome Announc.">
        <title>Complete Genome Sequence of Amino Acid-Utilizing Eubacterium acidaminophilum al-2 (DSM 3953).</title>
        <authorList>
            <person name="Poehlein A."/>
            <person name="Andreesen J.R."/>
            <person name="Daniel R."/>
        </authorList>
    </citation>
    <scope>NUCLEOTIDE SEQUENCE [LARGE SCALE GENOMIC DNA]</scope>
    <source>
        <strain evidence="2 3">DSM 3953</strain>
    </source>
</reference>
<dbReference type="OrthoDB" id="9781189at2"/>
<dbReference type="KEGG" id="eac:EAL2_c21840"/>
<dbReference type="EC" id="3.-.-.-" evidence="2"/>
<dbReference type="GO" id="GO:0016787">
    <property type="term" value="F:hydrolase activity"/>
    <property type="evidence" value="ECO:0007669"/>
    <property type="project" value="UniProtKB-KW"/>
</dbReference>
<dbReference type="EMBL" id="CP007452">
    <property type="protein sequence ID" value="AHM57465.1"/>
    <property type="molecule type" value="Genomic_DNA"/>
</dbReference>
<dbReference type="Pfam" id="PF12706">
    <property type="entry name" value="Lactamase_B_2"/>
    <property type="match status" value="1"/>
</dbReference>
<dbReference type="RefSeq" id="WP_025436388.1">
    <property type="nucleotide sequence ID" value="NZ_CP007452.1"/>
</dbReference>
<evidence type="ECO:0000313" key="3">
    <source>
        <dbReference type="Proteomes" id="UP000019591"/>
    </source>
</evidence>
<dbReference type="Gene3D" id="3.60.15.10">
    <property type="entry name" value="Ribonuclease Z/Hydroxyacylglutathione hydrolase-like"/>
    <property type="match status" value="1"/>
</dbReference>
<dbReference type="eggNOG" id="COG1235">
    <property type="taxonomic scope" value="Bacteria"/>
</dbReference>
<dbReference type="InterPro" id="IPR052533">
    <property type="entry name" value="WalJ/YycJ-like"/>
</dbReference>
<protein>
    <submittedName>
        <fullName evidence="2">Putative metallo-hydrolase YycJ</fullName>
        <ecNumber evidence="2">3.-.-.-</ecNumber>
    </submittedName>
</protein>
<evidence type="ECO:0000259" key="1">
    <source>
        <dbReference type="SMART" id="SM00849"/>
    </source>
</evidence>
<dbReference type="InterPro" id="IPR001279">
    <property type="entry name" value="Metallo-B-lactamas"/>
</dbReference>
<dbReference type="AlphaFoldDB" id="W8T975"/>
<sequence length="261" mass="28587">MGFNYASVASGSCGNCHYIGFEGTGILVDAGLSGKKVRENLESIELGMDGLKAILITHEHVDHIKGAGILSRKHDIPIYANARTWQEMGDKLGKVSPENIQVFETGRSFDIGSLRIKAFGIHHDAADPVGFCIDNGKKKLSIATDTGCICDEIRGQLHDSDLVVLESNHDVEMLKMGAYPYHLKRRILSSNGHLSNDDAALFCVELANEGVKRVLLAHLSRENNFPELAYETVVGTLKIKGIENISIDVLLRQQASRVYSI</sequence>
<dbReference type="InterPro" id="IPR036866">
    <property type="entry name" value="RibonucZ/Hydroxyglut_hydro"/>
</dbReference>
<dbReference type="SMART" id="SM00849">
    <property type="entry name" value="Lactamase_B"/>
    <property type="match status" value="1"/>
</dbReference>
<dbReference type="SUPFAM" id="SSF56281">
    <property type="entry name" value="Metallo-hydrolase/oxidoreductase"/>
    <property type="match status" value="1"/>
</dbReference>
<gene>
    <name evidence="2" type="primary">yycJ</name>
    <name evidence="2" type="ORF">EAL2_c21840</name>
</gene>
<accession>W8T975</accession>